<evidence type="ECO:0000313" key="1">
    <source>
        <dbReference type="EMBL" id="RKR12285.1"/>
    </source>
</evidence>
<accession>A0A495E5R5</accession>
<evidence type="ECO:0000313" key="2">
    <source>
        <dbReference type="Proteomes" id="UP000269412"/>
    </source>
</evidence>
<organism evidence="1 2">
    <name type="scientific">Maribacter vaceletii</name>
    <dbReference type="NCBI Taxonomy" id="1206816"/>
    <lineage>
        <taxon>Bacteria</taxon>
        <taxon>Pseudomonadati</taxon>
        <taxon>Bacteroidota</taxon>
        <taxon>Flavobacteriia</taxon>
        <taxon>Flavobacteriales</taxon>
        <taxon>Flavobacteriaceae</taxon>
        <taxon>Maribacter</taxon>
    </lineage>
</organism>
<reference evidence="1 2" key="1">
    <citation type="submission" date="2018-10" db="EMBL/GenBank/DDBJ databases">
        <title>Genomic Encyclopedia of Archaeal and Bacterial Type Strains, Phase II (KMG-II): from individual species to whole genera.</title>
        <authorList>
            <person name="Goeker M."/>
        </authorList>
    </citation>
    <scope>NUCLEOTIDE SEQUENCE [LARGE SCALE GENOMIC DNA]</scope>
    <source>
        <strain evidence="1 2">DSM 25230</strain>
    </source>
</reference>
<protein>
    <recommendedName>
        <fullName evidence="3">Glycosyl transferase family 52</fullName>
    </recommendedName>
</protein>
<dbReference type="RefSeq" id="WP_121068209.1">
    <property type="nucleotide sequence ID" value="NZ_RBIQ01000009.1"/>
</dbReference>
<dbReference type="Proteomes" id="UP000269412">
    <property type="component" value="Unassembled WGS sequence"/>
</dbReference>
<gene>
    <name evidence="1" type="ORF">CLV91_2411</name>
</gene>
<evidence type="ECO:0008006" key="3">
    <source>
        <dbReference type="Google" id="ProtNLM"/>
    </source>
</evidence>
<keyword evidence="2" id="KW-1185">Reference proteome</keyword>
<proteinExistence type="predicted"/>
<dbReference type="Gene3D" id="3.40.50.11110">
    <property type="entry name" value="Sialyltransferase, C-terminal GT-B Rossman nucleotide-binding domain"/>
    <property type="match status" value="1"/>
</dbReference>
<dbReference type="EMBL" id="RBIQ01000009">
    <property type="protein sequence ID" value="RKR12285.1"/>
    <property type="molecule type" value="Genomic_DNA"/>
</dbReference>
<dbReference type="OrthoDB" id="1100792at2"/>
<comment type="caution">
    <text evidence="1">The sequence shown here is derived from an EMBL/GenBank/DDBJ whole genome shotgun (WGS) entry which is preliminary data.</text>
</comment>
<dbReference type="AlphaFoldDB" id="A0A495E5R5"/>
<dbReference type="Pfam" id="PF07922">
    <property type="entry name" value="Glyco_transf_52"/>
    <property type="match status" value="1"/>
</dbReference>
<dbReference type="InterPro" id="IPR012477">
    <property type="entry name" value="Glyco_transf_52"/>
</dbReference>
<sequence length="350" mass="40927">MKHTYVGSTIYHIYLAILHIIRSSEYNINNTGDNILFLIESTPNIERLIPSLKKRFFREVYIISERKEHVNELGKFNYTFKRKEKLVPYLEKKHPELVKEKDFIKISNLFLCDVDSSKSYFLYTYGSKEISMIEDGANTYRQRRTKFELFAKTYITKTLIGGGFDKETKKVYAQFPKKLPKGLRNKAIELNIKKEVAKLNQDIKDELFNLFLPKTSFKLNKNNNALILTQPISEDQVIKNEETKIEIYKDVISKVPPNLNIVLKIHPRETTQYEKYFPDITILPALFPIEILGLKEGFHFKQGYTLFSTALANLEIVKECFFLGKDYLDKFTARGTKELIKQMTGNVNKD</sequence>
<name>A0A495E5R5_9FLAO</name>